<dbReference type="RefSeq" id="XP_075112691.1">
    <property type="nucleotide sequence ID" value="XM_075256590.1"/>
</dbReference>
<proteinExistence type="predicted"/>
<protein>
    <submittedName>
        <fullName evidence="2">Expansin-A9-like</fullName>
    </submittedName>
</protein>
<evidence type="ECO:0000313" key="2">
    <source>
        <dbReference type="RefSeq" id="XP_075112691.1"/>
    </source>
</evidence>
<evidence type="ECO:0000313" key="1">
    <source>
        <dbReference type="Proteomes" id="UP000790787"/>
    </source>
</evidence>
<organism evidence="1 2">
    <name type="scientific">Nicotiana tabacum</name>
    <name type="common">Common tobacco</name>
    <dbReference type="NCBI Taxonomy" id="4097"/>
    <lineage>
        <taxon>Eukaryota</taxon>
        <taxon>Viridiplantae</taxon>
        <taxon>Streptophyta</taxon>
        <taxon>Embryophyta</taxon>
        <taxon>Tracheophyta</taxon>
        <taxon>Spermatophyta</taxon>
        <taxon>Magnoliopsida</taxon>
        <taxon>eudicotyledons</taxon>
        <taxon>Gunneridae</taxon>
        <taxon>Pentapetalae</taxon>
        <taxon>asterids</taxon>
        <taxon>lamiids</taxon>
        <taxon>Solanales</taxon>
        <taxon>Solanaceae</taxon>
        <taxon>Nicotianoideae</taxon>
        <taxon>Nicotianeae</taxon>
        <taxon>Nicotiana</taxon>
    </lineage>
</organism>
<gene>
    <name evidence="2" type="primary">LOC107783096</name>
</gene>
<reference evidence="2" key="2">
    <citation type="submission" date="2025-08" db="UniProtKB">
        <authorList>
            <consortium name="RefSeq"/>
        </authorList>
    </citation>
    <scope>IDENTIFICATION</scope>
    <source>
        <tissue evidence="2">Leaf</tissue>
    </source>
</reference>
<sequence>MVNHGDRIAALEQTVDGLLPIMDTVPELRTSLGQRLDDLDRRVLQAEVDIENISRDSEGDRQTAATEGLLRGGGNQVGGAANPTSATQKLKIPEPKPYSGARNAKEVENFIFDVEQYFDVVGGLEEAKKMNAHQTFDDGTDDDSDDADQTEPVGAFNAIVGSISEALAETSAGILVAFESKQVEGALNGDGWRNARATFYGDKTGGETMQGACGYGNLFHQGYGLETAALSTALFHNGATCGACFEIMCVNTPQCNAGVKITITATNFCPPDYSKTADVWCNPPQEHFDLSEPMFLRIAKYKAGVVPVVYRRVKCQKKGGIRFEIKGNSYWILVLVYNVGGVGDVANVKIKGSKTGWITMSRKWGQNWQTSAQLVGQSLSFQVQTSDNRWVQSDNVVPHNWQFGQNFEAKNNFNP</sequence>
<dbReference type="Proteomes" id="UP000790787">
    <property type="component" value="Chromosome 6"/>
</dbReference>
<reference evidence="1" key="1">
    <citation type="journal article" date="2014" name="Nat. Commun.">
        <title>The tobacco genome sequence and its comparison with those of tomato and potato.</title>
        <authorList>
            <person name="Sierro N."/>
            <person name="Battey J.N."/>
            <person name="Ouadi S."/>
            <person name="Bakaher N."/>
            <person name="Bovet L."/>
            <person name="Willig A."/>
            <person name="Goepfert S."/>
            <person name="Peitsch M.C."/>
            <person name="Ivanov N.V."/>
        </authorList>
    </citation>
    <scope>NUCLEOTIDE SEQUENCE [LARGE SCALE GENOMIC DNA]</scope>
</reference>
<accession>A0AC58UT61</accession>
<keyword evidence="1" id="KW-1185">Reference proteome</keyword>
<name>A0AC58UT61_TOBAC</name>